<dbReference type="EMBL" id="BBIO01000011">
    <property type="protein sequence ID" value="GAK45682.1"/>
    <property type="molecule type" value="Genomic_DNA"/>
</dbReference>
<dbReference type="eggNOG" id="COG4270">
    <property type="taxonomic scope" value="Bacteria"/>
</dbReference>
<dbReference type="RefSeq" id="WP_244444431.1">
    <property type="nucleotide sequence ID" value="NZ_BBIO01000011.1"/>
</dbReference>
<dbReference type="PANTHER" id="PTHR36974">
    <property type="entry name" value="MEMBRANE PROTEIN-RELATED"/>
    <property type="match status" value="1"/>
</dbReference>
<dbReference type="Pfam" id="PF13564">
    <property type="entry name" value="DoxX_2"/>
    <property type="match status" value="1"/>
</dbReference>
<protein>
    <submittedName>
        <fullName evidence="6">Membrane protein-like protein</fullName>
    </submittedName>
</protein>
<evidence type="ECO:0000313" key="7">
    <source>
        <dbReference type="Proteomes" id="UP000028702"/>
    </source>
</evidence>
<proteinExistence type="predicted"/>
<gene>
    <name evidence="6" type="ORF">M2A_2181</name>
</gene>
<dbReference type="STRING" id="1333998.M2A_2181"/>
<name>A0A081BCB4_9HYPH</name>
<dbReference type="AlphaFoldDB" id="A0A081BCB4"/>
<comment type="caution">
    <text evidence="6">The sequence shown here is derived from an EMBL/GenBank/DDBJ whole genome shotgun (WGS) entry which is preliminary data.</text>
</comment>
<organism evidence="6 7">
    <name type="scientific">Tepidicaulis marinus</name>
    <dbReference type="NCBI Taxonomy" id="1333998"/>
    <lineage>
        <taxon>Bacteria</taxon>
        <taxon>Pseudomonadati</taxon>
        <taxon>Pseudomonadota</taxon>
        <taxon>Alphaproteobacteria</taxon>
        <taxon>Hyphomicrobiales</taxon>
        <taxon>Parvibaculaceae</taxon>
        <taxon>Tepidicaulis</taxon>
    </lineage>
</organism>
<feature type="transmembrane region" description="Helical" evidence="5">
    <location>
        <begin position="128"/>
        <end position="148"/>
    </location>
</feature>
<dbReference type="Proteomes" id="UP000028702">
    <property type="component" value="Unassembled WGS sequence"/>
</dbReference>
<evidence type="ECO:0000256" key="4">
    <source>
        <dbReference type="ARBA" id="ARBA00023136"/>
    </source>
</evidence>
<evidence type="ECO:0000256" key="5">
    <source>
        <dbReference type="SAM" id="Phobius"/>
    </source>
</evidence>
<evidence type="ECO:0000256" key="3">
    <source>
        <dbReference type="ARBA" id="ARBA00022989"/>
    </source>
</evidence>
<evidence type="ECO:0000313" key="6">
    <source>
        <dbReference type="EMBL" id="GAK45682.1"/>
    </source>
</evidence>
<keyword evidence="2 5" id="KW-0812">Transmembrane</keyword>
<reference evidence="6 7" key="1">
    <citation type="submission" date="2014-07" db="EMBL/GenBank/DDBJ databases">
        <title>Tepidicaulis marinum gen. nov., sp. nov., a novel marine bacterium denitrifying nitrate to nitrous oxide strictly under microaerobic conditions.</title>
        <authorList>
            <person name="Takeuchi M."/>
            <person name="Yamagishi T."/>
            <person name="Kamagata Y."/>
            <person name="Oshima K."/>
            <person name="Hattori M."/>
            <person name="Katayama T."/>
            <person name="Hanada S."/>
            <person name="Tamaki H."/>
            <person name="Marumo K."/>
            <person name="Maeda H."/>
            <person name="Nedachi M."/>
            <person name="Iwasaki W."/>
            <person name="Suwa Y."/>
            <person name="Sakata S."/>
        </authorList>
    </citation>
    <scope>NUCLEOTIDE SEQUENCE [LARGE SCALE GENOMIC DNA]</scope>
    <source>
        <strain evidence="6 7">MA2</strain>
    </source>
</reference>
<evidence type="ECO:0000256" key="2">
    <source>
        <dbReference type="ARBA" id="ARBA00022692"/>
    </source>
</evidence>
<keyword evidence="7" id="KW-1185">Reference proteome</keyword>
<comment type="subcellular location">
    <subcellularLocation>
        <location evidence="1">Membrane</location>
        <topology evidence="1">Multi-pass membrane protein</topology>
    </subcellularLocation>
</comment>
<accession>A0A081BCB4</accession>
<feature type="transmembrane region" description="Helical" evidence="5">
    <location>
        <begin position="61"/>
        <end position="84"/>
    </location>
</feature>
<keyword evidence="3 5" id="KW-1133">Transmembrane helix</keyword>
<dbReference type="InterPro" id="IPR032808">
    <property type="entry name" value="DoxX"/>
</dbReference>
<keyword evidence="4 5" id="KW-0472">Membrane</keyword>
<evidence type="ECO:0000256" key="1">
    <source>
        <dbReference type="ARBA" id="ARBA00004141"/>
    </source>
</evidence>
<dbReference type="GO" id="GO:0016020">
    <property type="term" value="C:membrane"/>
    <property type="evidence" value="ECO:0007669"/>
    <property type="project" value="UniProtKB-SubCell"/>
</dbReference>
<dbReference type="PANTHER" id="PTHR36974:SF1">
    <property type="entry name" value="DOXX FAMILY MEMBRANE PROTEIN"/>
    <property type="match status" value="1"/>
</dbReference>
<sequence>MLFVFMMLAVAALAALLGRLGVPSLKDTRLAMRIGMSTGFFFVGTDHLLTPERYLPMMPPYIPFHGEVIFFTGLCEIAGAIGLLTPRLKELAAMMLALYAVAVFPANVHNAMNGLSVAGLPEANLYYWARLFFQPLIIWWALYAGGLIGKRAPQAA</sequence>
<feature type="transmembrane region" description="Helical" evidence="5">
    <location>
        <begin position="91"/>
        <end position="108"/>
    </location>
</feature>